<organism evidence="1 2">
    <name type="scientific">Clostridium amylolyticum</name>
    <dbReference type="NCBI Taxonomy" id="1121298"/>
    <lineage>
        <taxon>Bacteria</taxon>
        <taxon>Bacillati</taxon>
        <taxon>Bacillota</taxon>
        <taxon>Clostridia</taxon>
        <taxon>Eubacteriales</taxon>
        <taxon>Clostridiaceae</taxon>
        <taxon>Clostridium</taxon>
    </lineage>
</organism>
<evidence type="ECO:0000313" key="1">
    <source>
        <dbReference type="EMBL" id="SHJ28525.1"/>
    </source>
</evidence>
<evidence type="ECO:0000313" key="2">
    <source>
        <dbReference type="Proteomes" id="UP000184080"/>
    </source>
</evidence>
<proteinExistence type="predicted"/>
<dbReference type="Proteomes" id="UP000184080">
    <property type="component" value="Unassembled WGS sequence"/>
</dbReference>
<sequence>MDEKRKFNFYPRFEMLEGKKGITVENSHKLLNPIVKEQDFSLGNMQIGNRSYHVFYFKNRNFSVYYHGGGTDSLYSSESLDEVLDYLYSLDPKDFT</sequence>
<protein>
    <submittedName>
        <fullName evidence="1">Uncharacterized protein</fullName>
    </submittedName>
</protein>
<dbReference type="STRING" id="1121298.SAMN05444401_2603"/>
<name>A0A1M6I268_9CLOT</name>
<accession>A0A1M6I268</accession>
<dbReference type="EMBL" id="FQZO01000004">
    <property type="protein sequence ID" value="SHJ28525.1"/>
    <property type="molecule type" value="Genomic_DNA"/>
</dbReference>
<reference evidence="1 2" key="1">
    <citation type="submission" date="2016-11" db="EMBL/GenBank/DDBJ databases">
        <authorList>
            <person name="Jaros S."/>
            <person name="Januszkiewicz K."/>
            <person name="Wedrychowicz H."/>
        </authorList>
    </citation>
    <scope>NUCLEOTIDE SEQUENCE [LARGE SCALE GENOMIC DNA]</scope>
    <source>
        <strain evidence="1 2">DSM 21864</strain>
    </source>
</reference>
<keyword evidence="2" id="KW-1185">Reference proteome</keyword>
<dbReference type="AlphaFoldDB" id="A0A1M6I268"/>
<dbReference type="RefSeq" id="WP_073007279.1">
    <property type="nucleotide sequence ID" value="NZ_FQZO01000004.1"/>
</dbReference>
<gene>
    <name evidence="1" type="ORF">SAMN05444401_2603</name>
</gene>
<dbReference type="OrthoDB" id="1909233at2"/>